<organism evidence="2 3">
    <name type="scientific">Corynebacterium pseudokroppenstedtii</name>
    <dbReference type="NCBI Taxonomy" id="2804917"/>
    <lineage>
        <taxon>Bacteria</taxon>
        <taxon>Bacillati</taxon>
        <taxon>Actinomycetota</taxon>
        <taxon>Actinomycetes</taxon>
        <taxon>Mycobacteriales</taxon>
        <taxon>Corynebacteriaceae</taxon>
        <taxon>Corynebacterium</taxon>
    </lineage>
</organism>
<gene>
    <name evidence="2" type="ORF">Q0N40_07530</name>
</gene>
<accession>A0AAU0PW00</accession>
<feature type="domain" description="Antirepressor protein ant N-terminal" evidence="1">
    <location>
        <begin position="7"/>
        <end position="117"/>
    </location>
</feature>
<evidence type="ECO:0000313" key="3">
    <source>
        <dbReference type="Proteomes" id="UP001174314"/>
    </source>
</evidence>
<dbReference type="KEGG" id="cpsk:Q0N40_07530"/>
<dbReference type="RefSeq" id="WP_236883087.1">
    <property type="nucleotide sequence ID" value="NZ_CP137757.1"/>
</dbReference>
<sequence length="220" mass="25052">MNELEIIDFHGTRLPVVEVEGEPRVCLHRAFSAIGLDADRQVRNLRKRPWADIKPTAVTAVYAGQEHVKNMITSDVRTFLMALATIPVTRVAEHVRPILVAYQCEVARVIEKHFMRKRGEDLTNPHTFTWDEVSALLAQRYGMDLDTTALLRVLRDGGVLKQTNAPRKKYRDWFWFTGSAWNVHPHILPKLARSIAETRKVLGDLQAVQLEIQLNNAIAA</sequence>
<dbReference type="InterPro" id="IPR018875">
    <property type="entry name" value="Antirepressor_Ant_N"/>
</dbReference>
<protein>
    <submittedName>
        <fullName evidence="2">Phage antirepressor N-terminal domain-containing protein</fullName>
    </submittedName>
</protein>
<dbReference type="Pfam" id="PF10547">
    <property type="entry name" value="P22_AR_N"/>
    <property type="match status" value="1"/>
</dbReference>
<reference evidence="2 3" key="1">
    <citation type="submission" date="2023-10" db="EMBL/GenBank/DDBJ databases">
        <title>complete genome sequence of Corynebacterium pseudokroppenstedtii P15-C1.</title>
        <authorList>
            <person name="Bruggemann H."/>
            <person name="Poehlein A."/>
        </authorList>
    </citation>
    <scope>NUCLEOTIDE SEQUENCE [LARGE SCALE GENOMIC DNA]</scope>
    <source>
        <strain evidence="2 3">P15_C1</strain>
    </source>
</reference>
<name>A0AAU0PW00_9CORY</name>
<dbReference type="AlphaFoldDB" id="A0AAU0PW00"/>
<evidence type="ECO:0000259" key="1">
    <source>
        <dbReference type="Pfam" id="PF10547"/>
    </source>
</evidence>
<dbReference type="Proteomes" id="UP001174314">
    <property type="component" value="Chromosome"/>
</dbReference>
<proteinExistence type="predicted"/>
<evidence type="ECO:0000313" key="2">
    <source>
        <dbReference type="EMBL" id="WPF24393.1"/>
    </source>
</evidence>
<keyword evidence="3" id="KW-1185">Reference proteome</keyword>
<dbReference type="EMBL" id="CP137757">
    <property type="protein sequence ID" value="WPF24393.1"/>
    <property type="molecule type" value="Genomic_DNA"/>
</dbReference>